<dbReference type="SMART" id="SM01358">
    <property type="entry name" value="HBM"/>
    <property type="match status" value="1"/>
</dbReference>
<protein>
    <submittedName>
        <fullName evidence="16">Methyl-accepting chemotaxis protein</fullName>
    </submittedName>
</protein>
<dbReference type="PROSITE" id="PS50111">
    <property type="entry name" value="CHEMOTAXIS_TRANSDUC_2"/>
    <property type="match status" value="1"/>
</dbReference>
<evidence type="ECO:0000313" key="16">
    <source>
        <dbReference type="EMBL" id="WPC07029.1"/>
    </source>
</evidence>
<dbReference type="Pfam" id="PF00015">
    <property type="entry name" value="MCPsignal"/>
    <property type="match status" value="1"/>
</dbReference>
<dbReference type="InterPro" id="IPR004089">
    <property type="entry name" value="MCPsignal_dom"/>
</dbReference>
<evidence type="ECO:0000259" key="14">
    <source>
        <dbReference type="PROSITE" id="PS50885"/>
    </source>
</evidence>
<dbReference type="PRINTS" id="PR00260">
    <property type="entry name" value="CHEMTRNSDUCR"/>
</dbReference>
<dbReference type="InterPro" id="IPR032255">
    <property type="entry name" value="HBM"/>
</dbReference>
<evidence type="ECO:0000256" key="3">
    <source>
        <dbReference type="ARBA" id="ARBA00022481"/>
    </source>
</evidence>
<evidence type="ECO:0000256" key="10">
    <source>
        <dbReference type="PROSITE-ProRule" id="PRU00284"/>
    </source>
</evidence>
<dbReference type="CDD" id="cd11386">
    <property type="entry name" value="MCP_signal"/>
    <property type="match status" value="1"/>
</dbReference>
<keyword evidence="8 10" id="KW-0807">Transducer</keyword>
<keyword evidence="17" id="KW-1185">Reference proteome</keyword>
<feature type="coiled-coil region" evidence="11">
    <location>
        <begin position="248"/>
        <end position="275"/>
    </location>
</feature>
<feature type="domain" description="HBM" evidence="15">
    <location>
        <begin position="45"/>
        <end position="298"/>
    </location>
</feature>
<dbReference type="InterPro" id="IPR003660">
    <property type="entry name" value="HAMP_dom"/>
</dbReference>
<dbReference type="PROSITE" id="PS51753">
    <property type="entry name" value="HBM"/>
    <property type="match status" value="1"/>
</dbReference>
<evidence type="ECO:0000259" key="15">
    <source>
        <dbReference type="PROSITE" id="PS51753"/>
    </source>
</evidence>
<organism evidence="16 17">
    <name type="scientific">Pseudomonas benzenivorans</name>
    <dbReference type="NCBI Taxonomy" id="556533"/>
    <lineage>
        <taxon>Bacteria</taxon>
        <taxon>Pseudomonadati</taxon>
        <taxon>Pseudomonadota</taxon>
        <taxon>Gammaproteobacteria</taxon>
        <taxon>Pseudomonadales</taxon>
        <taxon>Pseudomonadaceae</taxon>
        <taxon>Pseudomonas</taxon>
    </lineage>
</organism>
<feature type="transmembrane region" description="Helical" evidence="12">
    <location>
        <begin position="303"/>
        <end position="328"/>
    </location>
</feature>
<comment type="similarity">
    <text evidence="9">Belongs to the methyl-accepting chemotaxis (MCP) protein family.</text>
</comment>
<keyword evidence="4" id="KW-0145">Chemotaxis</keyword>
<evidence type="ECO:0000256" key="7">
    <source>
        <dbReference type="ARBA" id="ARBA00023136"/>
    </source>
</evidence>
<dbReference type="PROSITE" id="PS50885">
    <property type="entry name" value="HAMP"/>
    <property type="match status" value="1"/>
</dbReference>
<reference evidence="16 17" key="1">
    <citation type="submission" date="2023-11" db="EMBL/GenBank/DDBJ databases">
        <title>Complete genome of Pseudomonas benzenivorans BA3361.</title>
        <authorList>
            <person name="Shin S.Y."/>
            <person name="Song J."/>
            <person name="Kang H."/>
        </authorList>
    </citation>
    <scope>NUCLEOTIDE SEQUENCE [LARGE SCALE GENOMIC DNA]</scope>
    <source>
        <strain evidence="16 17">HNIBRBA3361</strain>
    </source>
</reference>
<dbReference type="EMBL" id="CP137892">
    <property type="protein sequence ID" value="WPC07029.1"/>
    <property type="molecule type" value="Genomic_DNA"/>
</dbReference>
<proteinExistence type="inferred from homology"/>
<dbReference type="CDD" id="cd06225">
    <property type="entry name" value="HAMP"/>
    <property type="match status" value="1"/>
</dbReference>
<evidence type="ECO:0000256" key="5">
    <source>
        <dbReference type="ARBA" id="ARBA00022692"/>
    </source>
</evidence>
<dbReference type="PANTHER" id="PTHR32089">
    <property type="entry name" value="METHYL-ACCEPTING CHEMOTAXIS PROTEIN MCPB"/>
    <property type="match status" value="1"/>
</dbReference>
<evidence type="ECO:0000256" key="12">
    <source>
        <dbReference type="SAM" id="Phobius"/>
    </source>
</evidence>
<keyword evidence="5 12" id="KW-0812">Transmembrane</keyword>
<dbReference type="InterPro" id="IPR004090">
    <property type="entry name" value="Chemotax_Me-accpt_rcpt"/>
</dbReference>
<dbReference type="SMART" id="SM00283">
    <property type="entry name" value="MA"/>
    <property type="match status" value="1"/>
</dbReference>
<dbReference type="Proteomes" id="UP001305928">
    <property type="component" value="Chromosome"/>
</dbReference>
<dbReference type="SUPFAM" id="SSF58104">
    <property type="entry name" value="Methyl-accepting chemotaxis protein (MCP) signaling domain"/>
    <property type="match status" value="1"/>
</dbReference>
<evidence type="ECO:0000256" key="9">
    <source>
        <dbReference type="ARBA" id="ARBA00029447"/>
    </source>
</evidence>
<keyword evidence="2" id="KW-1003">Cell membrane</keyword>
<sequence>MWTVLQRRLASLSTAKKLALGFGVVLSLTLLVAATGFSALRDVAGSADLLERMSAIGSQVQRMRRSEQEFALTGDVQHAKHLHEQAQAILDSSAALQAELPGEERALLEEAGAAIGEYKTTFDRYVELTDNMRLSLEAANWLVVSAANSLDLLKEGLAEDGVDLLKSSQGLEGDNSVMQAGQISKVHQLLLQALDQARVRLEQSRSSGEAVQTVIQEALDAQALAGELRDAMDDPGYASVLAEVVGNVNSFNDRLKEYTGHLQEQKQEHARMVEQAERILGLVDQAHDLRKGDMQAQSQASAVLILLAAGLALLIGLLATVAITLLIVRPLKQVILQARQIAEGDLSVQIEVQRGDEVGQLLTAMQGMSNNLREMVGRLQDGVTQISASAQSLSASTEQTRQGVSGQKEETDQVATAMSEMTATVHEVARNAEAAAASTAQADNRVTSGVEVVRQTLERIGELSAAVEATTQSIERLSQDTQNIDSVLDVIKSVAEQTNLLALNAAIEAARAGEQGRGFAVVADEVRALARRTQQSTAEIEGLIATLRDGARRSVTDMRQSGALVEQVVQDANQTEGALAAIAEAVTQIFEMNQQIAAAAEEQTAVAEEINRSVTSIRDIADQSALAMDESANASVQLAELGRELQGMAGYFRL</sequence>
<keyword evidence="7 12" id="KW-0472">Membrane</keyword>
<evidence type="ECO:0000256" key="2">
    <source>
        <dbReference type="ARBA" id="ARBA00022475"/>
    </source>
</evidence>
<evidence type="ECO:0000256" key="11">
    <source>
        <dbReference type="SAM" id="Coils"/>
    </source>
</evidence>
<accession>A0ABZ0Q2Y2</accession>
<dbReference type="PANTHER" id="PTHR32089:SF120">
    <property type="entry name" value="METHYL-ACCEPTING CHEMOTAXIS PROTEIN TLPQ"/>
    <property type="match status" value="1"/>
</dbReference>
<evidence type="ECO:0000256" key="1">
    <source>
        <dbReference type="ARBA" id="ARBA00004236"/>
    </source>
</evidence>
<evidence type="ECO:0000313" key="17">
    <source>
        <dbReference type="Proteomes" id="UP001305928"/>
    </source>
</evidence>
<keyword evidence="11" id="KW-0175">Coiled coil</keyword>
<keyword evidence="3" id="KW-0488">Methylation</keyword>
<evidence type="ECO:0000259" key="13">
    <source>
        <dbReference type="PROSITE" id="PS50111"/>
    </source>
</evidence>
<gene>
    <name evidence="16" type="ORF">SBP02_09835</name>
</gene>
<dbReference type="Gene3D" id="1.10.287.950">
    <property type="entry name" value="Methyl-accepting chemotaxis protein"/>
    <property type="match status" value="1"/>
</dbReference>
<feature type="domain" description="HAMP" evidence="14">
    <location>
        <begin position="325"/>
        <end position="377"/>
    </location>
</feature>
<dbReference type="Pfam" id="PF00672">
    <property type="entry name" value="HAMP"/>
    <property type="match status" value="1"/>
</dbReference>
<evidence type="ECO:0000256" key="4">
    <source>
        <dbReference type="ARBA" id="ARBA00022500"/>
    </source>
</evidence>
<comment type="subcellular location">
    <subcellularLocation>
        <location evidence="1">Cell membrane</location>
    </subcellularLocation>
</comment>
<evidence type="ECO:0000256" key="8">
    <source>
        <dbReference type="ARBA" id="ARBA00023224"/>
    </source>
</evidence>
<keyword evidence="6 12" id="KW-1133">Transmembrane helix</keyword>
<name>A0ABZ0Q2Y2_9PSED</name>
<dbReference type="SMART" id="SM00304">
    <property type="entry name" value="HAMP"/>
    <property type="match status" value="1"/>
</dbReference>
<feature type="domain" description="Methyl-accepting transducer" evidence="13">
    <location>
        <begin position="382"/>
        <end position="618"/>
    </location>
</feature>
<evidence type="ECO:0000256" key="6">
    <source>
        <dbReference type="ARBA" id="ARBA00022989"/>
    </source>
</evidence>